<name>A0A914RMC5_PAREQ</name>
<evidence type="ECO:0000313" key="1">
    <source>
        <dbReference type="Proteomes" id="UP000887564"/>
    </source>
</evidence>
<evidence type="ECO:0000313" key="2">
    <source>
        <dbReference type="WBParaSite" id="PEQ_0000300801-mRNA-1"/>
    </source>
</evidence>
<dbReference type="AlphaFoldDB" id="A0A914RMC5"/>
<accession>A0A914RMC5</accession>
<protein>
    <submittedName>
        <fullName evidence="2">Uncharacterized protein</fullName>
    </submittedName>
</protein>
<sequence length="59" mass="6538">MMIAALHDPRPLGPSTRPADLCAPTQTYLPSGRLGQSSWVKPSSHGFCRYETPLPKTKW</sequence>
<dbReference type="WBParaSite" id="PEQ_0000300801-mRNA-1">
    <property type="protein sequence ID" value="PEQ_0000300801-mRNA-1"/>
    <property type="gene ID" value="PEQ_0000300801"/>
</dbReference>
<dbReference type="Proteomes" id="UP000887564">
    <property type="component" value="Unplaced"/>
</dbReference>
<organism evidence="1 2">
    <name type="scientific">Parascaris equorum</name>
    <name type="common">Equine roundworm</name>
    <dbReference type="NCBI Taxonomy" id="6256"/>
    <lineage>
        <taxon>Eukaryota</taxon>
        <taxon>Metazoa</taxon>
        <taxon>Ecdysozoa</taxon>
        <taxon>Nematoda</taxon>
        <taxon>Chromadorea</taxon>
        <taxon>Rhabditida</taxon>
        <taxon>Spirurina</taxon>
        <taxon>Ascaridomorpha</taxon>
        <taxon>Ascaridoidea</taxon>
        <taxon>Ascarididae</taxon>
        <taxon>Parascaris</taxon>
    </lineage>
</organism>
<keyword evidence="1" id="KW-1185">Reference proteome</keyword>
<reference evidence="2" key="1">
    <citation type="submission" date="2022-11" db="UniProtKB">
        <authorList>
            <consortium name="WormBaseParasite"/>
        </authorList>
    </citation>
    <scope>IDENTIFICATION</scope>
</reference>
<proteinExistence type="predicted"/>